<gene>
    <name evidence="1" type="ORF">WG78_08760</name>
</gene>
<reference evidence="1 2" key="1">
    <citation type="submission" date="2015-07" db="EMBL/GenBank/DDBJ databases">
        <title>Draft genome sequence of the Amantichitinum ursilacus IGB-41, a new chitin-degrading bacterium.</title>
        <authorList>
            <person name="Kirstahler P."/>
            <person name="Guenther M."/>
            <person name="Grumaz C."/>
            <person name="Rupp S."/>
            <person name="Zibek S."/>
            <person name="Sohn K."/>
        </authorList>
    </citation>
    <scope>NUCLEOTIDE SEQUENCE [LARGE SCALE GENOMIC DNA]</scope>
    <source>
        <strain evidence="1 2">IGB-41</strain>
    </source>
</reference>
<dbReference type="Proteomes" id="UP000037939">
    <property type="component" value="Unassembled WGS sequence"/>
</dbReference>
<organism evidence="1 2">
    <name type="scientific">Amantichitinum ursilacus</name>
    <dbReference type="NCBI Taxonomy" id="857265"/>
    <lineage>
        <taxon>Bacteria</taxon>
        <taxon>Pseudomonadati</taxon>
        <taxon>Pseudomonadota</taxon>
        <taxon>Betaproteobacteria</taxon>
        <taxon>Neisseriales</taxon>
        <taxon>Chitinibacteraceae</taxon>
        <taxon>Amantichitinum</taxon>
    </lineage>
</organism>
<dbReference type="AlphaFoldDB" id="A0A0N0XJC2"/>
<comment type="caution">
    <text evidence="1">The sequence shown here is derived from an EMBL/GenBank/DDBJ whole genome shotgun (WGS) entry which is preliminary data.</text>
</comment>
<name>A0A0N0XJC2_9NEIS</name>
<evidence type="ECO:0000313" key="1">
    <source>
        <dbReference type="EMBL" id="KPC53168.1"/>
    </source>
</evidence>
<dbReference type="RefSeq" id="WP_152969133.1">
    <property type="nucleotide sequence ID" value="NZ_LAQT01000007.1"/>
</dbReference>
<protein>
    <submittedName>
        <fullName evidence="1">Uncharacterized protein</fullName>
    </submittedName>
</protein>
<dbReference type="EMBL" id="LAQT01000007">
    <property type="protein sequence ID" value="KPC53168.1"/>
    <property type="molecule type" value="Genomic_DNA"/>
</dbReference>
<accession>A0A0N0XJC2</accession>
<keyword evidence="2" id="KW-1185">Reference proteome</keyword>
<sequence>MSKSSFLADKIAEYDVVMVTTKSSPRAQVLRAKVERTYSALRWIEGLSASDEIEFVHSPGRFGDPILKTGERAIVFIVGISDRLYEESWRGHMLVEKIGTEQYAIYPHRELWLSQDIPQVIRENAIQDPTRPYASAIKLDVMENYLMQLIENFGRNC</sequence>
<dbReference type="OrthoDB" id="7019498at2"/>
<proteinExistence type="predicted"/>
<evidence type="ECO:0000313" key="2">
    <source>
        <dbReference type="Proteomes" id="UP000037939"/>
    </source>
</evidence>